<comment type="cofactor">
    <cofactor evidence="1 9">
        <name>(R)-lipoate</name>
        <dbReference type="ChEBI" id="CHEBI:83088"/>
    </cofactor>
</comment>
<comment type="subunit">
    <text evidence="3">Forms a 24-polypeptide structural core with octahedral symmetry.</text>
</comment>
<dbReference type="GO" id="GO:0031405">
    <property type="term" value="F:lipoic acid binding"/>
    <property type="evidence" value="ECO:0007669"/>
    <property type="project" value="TreeGrafter"/>
</dbReference>
<dbReference type="GO" id="GO:0006086">
    <property type="term" value="P:pyruvate decarboxylation to acetyl-CoA"/>
    <property type="evidence" value="ECO:0007669"/>
    <property type="project" value="TreeGrafter"/>
</dbReference>
<evidence type="ECO:0000256" key="5">
    <source>
        <dbReference type="ARBA" id="ARBA00022823"/>
    </source>
</evidence>
<comment type="similarity">
    <text evidence="2 9">Belongs to the 2-oxoacid dehydrogenase family.</text>
</comment>
<evidence type="ECO:0000256" key="2">
    <source>
        <dbReference type="ARBA" id="ARBA00007317"/>
    </source>
</evidence>
<dbReference type="PROSITE" id="PS00189">
    <property type="entry name" value="LIPOYL"/>
    <property type="match status" value="1"/>
</dbReference>
<dbReference type="PROSITE" id="PS50968">
    <property type="entry name" value="BIOTINYL_LIPOYL"/>
    <property type="match status" value="1"/>
</dbReference>
<dbReference type="InterPro" id="IPR000089">
    <property type="entry name" value="Biotin_lipoyl"/>
</dbReference>
<evidence type="ECO:0000256" key="8">
    <source>
        <dbReference type="ARBA" id="ARBA00048370"/>
    </source>
</evidence>
<dbReference type="GO" id="GO:0005737">
    <property type="term" value="C:cytoplasm"/>
    <property type="evidence" value="ECO:0007669"/>
    <property type="project" value="TreeGrafter"/>
</dbReference>
<dbReference type="InterPro" id="IPR003016">
    <property type="entry name" value="2-oxoA_DH_lipoyl-BS"/>
</dbReference>
<keyword evidence="5 9" id="KW-0450">Lipoyl</keyword>
<dbReference type="SUPFAM" id="SSF52777">
    <property type="entry name" value="CoA-dependent acyltransferases"/>
    <property type="match status" value="1"/>
</dbReference>
<dbReference type="Pfam" id="PF00364">
    <property type="entry name" value="Biotin_lipoyl"/>
    <property type="match status" value="1"/>
</dbReference>
<dbReference type="InterPro" id="IPR023213">
    <property type="entry name" value="CAT-like_dom_sf"/>
</dbReference>
<feature type="domain" description="Peripheral subunit-binding (PSBD)" evidence="12">
    <location>
        <begin position="147"/>
        <end position="184"/>
    </location>
</feature>
<gene>
    <name evidence="13" type="ORF">ENK44_06780</name>
</gene>
<comment type="function">
    <text evidence="7">The pyruvate dehydrogenase complex catalyzes the overall conversion of pyruvate to acetyl-CoA and CO(2). It contains multiple copies of three enzymatic components: pyruvate dehydrogenase (E1), dihydrolipoamide acetyltransferase (E2) and lipoamide dehydrogenase (E3).</text>
</comment>
<dbReference type="PROSITE" id="PS51826">
    <property type="entry name" value="PSBD"/>
    <property type="match status" value="1"/>
</dbReference>
<comment type="caution">
    <text evidence="13">The sequence shown here is derived from an EMBL/GenBank/DDBJ whole genome shotgun (WGS) entry which is preliminary data.</text>
</comment>
<evidence type="ECO:0000259" key="12">
    <source>
        <dbReference type="PROSITE" id="PS51826"/>
    </source>
</evidence>
<keyword evidence="6 9" id="KW-0012">Acyltransferase</keyword>
<evidence type="ECO:0000256" key="3">
    <source>
        <dbReference type="ARBA" id="ARBA00011484"/>
    </source>
</evidence>
<feature type="compositionally biased region" description="Basic and acidic residues" evidence="10">
    <location>
        <begin position="120"/>
        <end position="130"/>
    </location>
</feature>
<feature type="region of interest" description="Disordered" evidence="10">
    <location>
        <begin position="80"/>
        <end position="139"/>
    </location>
</feature>
<dbReference type="AlphaFoldDB" id="A0A7V4WUI7"/>
<accession>A0A7V4WUI7</accession>
<organism evidence="13">
    <name type="scientific">Caldithrix abyssi</name>
    <dbReference type="NCBI Taxonomy" id="187145"/>
    <lineage>
        <taxon>Bacteria</taxon>
        <taxon>Pseudomonadati</taxon>
        <taxon>Calditrichota</taxon>
        <taxon>Calditrichia</taxon>
        <taxon>Calditrichales</taxon>
        <taxon>Calditrichaceae</taxon>
        <taxon>Caldithrix</taxon>
    </lineage>
</organism>
<dbReference type="InterPro" id="IPR004167">
    <property type="entry name" value="PSBD"/>
</dbReference>
<name>A0A7V4WUI7_CALAY</name>
<evidence type="ECO:0000256" key="6">
    <source>
        <dbReference type="ARBA" id="ARBA00023315"/>
    </source>
</evidence>
<dbReference type="SUPFAM" id="SSF51230">
    <property type="entry name" value="Single hybrid motif"/>
    <property type="match status" value="1"/>
</dbReference>
<evidence type="ECO:0000256" key="4">
    <source>
        <dbReference type="ARBA" id="ARBA00022679"/>
    </source>
</evidence>
<dbReference type="PANTHER" id="PTHR43178:SF2">
    <property type="entry name" value="DIHYDROLIPOYLLYSINE-RESIDUE ACETYLTRANSFERASE COMPONENT OF PYRUVATE DEHYDROGENASE COMPLEX"/>
    <property type="match status" value="1"/>
</dbReference>
<evidence type="ECO:0000313" key="13">
    <source>
        <dbReference type="EMBL" id="HGY55384.1"/>
    </source>
</evidence>
<dbReference type="Gene3D" id="3.30.559.10">
    <property type="entry name" value="Chloramphenicol acetyltransferase-like domain"/>
    <property type="match status" value="1"/>
</dbReference>
<dbReference type="InterPro" id="IPR001078">
    <property type="entry name" value="2-oxoacid_DH_actylTfrase"/>
</dbReference>
<evidence type="ECO:0000256" key="1">
    <source>
        <dbReference type="ARBA" id="ARBA00001938"/>
    </source>
</evidence>
<dbReference type="GO" id="GO:0004742">
    <property type="term" value="F:dihydrolipoyllysine-residue acetyltransferase activity"/>
    <property type="evidence" value="ECO:0007669"/>
    <property type="project" value="UniProtKB-EC"/>
</dbReference>
<comment type="catalytic activity">
    <reaction evidence="8">
        <text>N(6)-[(R)-dihydrolipoyl]-L-lysyl-[protein] + acetyl-CoA = N(6)-[(R)-S(8)-acetyldihydrolipoyl]-L-lysyl-[protein] + CoA</text>
        <dbReference type="Rhea" id="RHEA:17017"/>
        <dbReference type="Rhea" id="RHEA-COMP:10475"/>
        <dbReference type="Rhea" id="RHEA-COMP:10478"/>
        <dbReference type="ChEBI" id="CHEBI:57287"/>
        <dbReference type="ChEBI" id="CHEBI:57288"/>
        <dbReference type="ChEBI" id="CHEBI:83100"/>
        <dbReference type="ChEBI" id="CHEBI:83111"/>
        <dbReference type="EC" id="2.3.1.12"/>
    </reaction>
</comment>
<dbReference type="Proteomes" id="UP000885779">
    <property type="component" value="Unassembled WGS sequence"/>
</dbReference>
<dbReference type="InterPro" id="IPR050743">
    <property type="entry name" value="2-oxoacid_DH_E2_comp"/>
</dbReference>
<evidence type="ECO:0000256" key="7">
    <source>
        <dbReference type="ARBA" id="ARBA00025211"/>
    </source>
</evidence>
<proteinExistence type="inferred from homology"/>
<dbReference type="EC" id="2.3.1.-" evidence="9"/>
<evidence type="ECO:0000256" key="9">
    <source>
        <dbReference type="RuleBase" id="RU003423"/>
    </source>
</evidence>
<dbReference type="EMBL" id="DRQG01000064">
    <property type="protein sequence ID" value="HGY55384.1"/>
    <property type="molecule type" value="Genomic_DNA"/>
</dbReference>
<dbReference type="PANTHER" id="PTHR43178">
    <property type="entry name" value="DIHYDROLIPOAMIDE ACETYLTRANSFERASE COMPONENT OF PYRUVATE DEHYDROGENASE COMPLEX"/>
    <property type="match status" value="1"/>
</dbReference>
<dbReference type="SUPFAM" id="SSF47005">
    <property type="entry name" value="Peripheral subunit-binding domain of 2-oxo acid dehydrogenase complex"/>
    <property type="match status" value="1"/>
</dbReference>
<feature type="domain" description="Lipoyl-binding" evidence="11">
    <location>
        <begin position="2"/>
        <end position="77"/>
    </location>
</feature>
<sequence>MIHELKLPELGENISGGTVVNVLVKPGDPIEENQIIMELETDKAVIEVPSETTGVVKEVPVNDGDEVQVGQVILTVDAQAASAKQPQTEEEKDATPTDEEVNIDKKATETEETPPAEPETPEKQPDKEQPVKSIAADLPDSERFIAPAAPSVRRFAREIGVDINQVNGSGPGGRISVEDVKAYAKMINQQKQAASGLLKGVQDEPLPDFSKWGTVERQSMNKIREKTAQHLSYAWATIPHVTQFDKADITDLEKLRKQFGGKAEQLGAKLTVTAILLKVVEKALKIFPAFNASIDMIKKEIIYKKYYNIGVAVDTEHGLLVPVIKNVDQKNILQLSQELTELSVKARDRKLSLDEMQGGNFSISNLGGIGGTGFTPVVNAPEVAILGVSRASYEPVYDGNAFVPRLMLPLSLSYDHRLIDGADAARFLRWVCQALEQPFLLSLEG</sequence>
<reference evidence="13" key="1">
    <citation type="journal article" date="2020" name="mSystems">
        <title>Genome- and Community-Level Interaction Insights into Carbon Utilization and Element Cycling Functions of Hydrothermarchaeota in Hydrothermal Sediment.</title>
        <authorList>
            <person name="Zhou Z."/>
            <person name="Liu Y."/>
            <person name="Xu W."/>
            <person name="Pan J."/>
            <person name="Luo Z.H."/>
            <person name="Li M."/>
        </authorList>
    </citation>
    <scope>NUCLEOTIDE SEQUENCE [LARGE SCALE GENOMIC DNA]</scope>
    <source>
        <strain evidence="13">HyVt-577</strain>
    </source>
</reference>
<evidence type="ECO:0000259" key="11">
    <source>
        <dbReference type="PROSITE" id="PS50968"/>
    </source>
</evidence>
<dbReference type="CDD" id="cd06849">
    <property type="entry name" value="lipoyl_domain"/>
    <property type="match status" value="1"/>
</dbReference>
<evidence type="ECO:0000256" key="10">
    <source>
        <dbReference type="SAM" id="MobiDB-lite"/>
    </source>
</evidence>
<keyword evidence="4 9" id="KW-0808">Transferase</keyword>
<dbReference type="InterPro" id="IPR036625">
    <property type="entry name" value="E3-bd_dom_sf"/>
</dbReference>
<dbReference type="Gene3D" id="4.10.320.10">
    <property type="entry name" value="E3-binding domain"/>
    <property type="match status" value="1"/>
</dbReference>
<dbReference type="FunFam" id="3.30.559.10:FF:000004">
    <property type="entry name" value="Acetyltransferase component of pyruvate dehydrogenase complex"/>
    <property type="match status" value="1"/>
</dbReference>
<dbReference type="Pfam" id="PF00198">
    <property type="entry name" value="2-oxoacid_dh"/>
    <property type="match status" value="1"/>
</dbReference>
<dbReference type="Gene3D" id="2.40.50.100">
    <property type="match status" value="1"/>
</dbReference>
<dbReference type="Pfam" id="PF02817">
    <property type="entry name" value="E3_binding"/>
    <property type="match status" value="1"/>
</dbReference>
<protein>
    <recommendedName>
        <fullName evidence="9">Dihydrolipoamide acetyltransferase component of pyruvate dehydrogenase complex</fullName>
        <ecNumber evidence="9">2.3.1.-</ecNumber>
    </recommendedName>
</protein>
<dbReference type="InterPro" id="IPR011053">
    <property type="entry name" value="Single_hybrid_motif"/>
</dbReference>